<reference evidence="3" key="1">
    <citation type="submission" date="2024-04" db="EMBL/GenBank/DDBJ databases">
        <authorList>
            <person name="Shaw F."/>
            <person name="Minotto A."/>
        </authorList>
    </citation>
    <scope>NUCLEOTIDE SEQUENCE [LARGE SCALE GENOMIC DNA]</scope>
</reference>
<feature type="compositionally biased region" description="Basic residues" evidence="1">
    <location>
        <begin position="168"/>
        <end position="181"/>
    </location>
</feature>
<evidence type="ECO:0000313" key="2">
    <source>
        <dbReference type="EMBL" id="CAL1698068.1"/>
    </source>
</evidence>
<feature type="region of interest" description="Disordered" evidence="1">
    <location>
        <begin position="152"/>
        <end position="196"/>
    </location>
</feature>
<protein>
    <submittedName>
        <fullName evidence="2">Uncharacterized protein</fullName>
    </submittedName>
</protein>
<gene>
    <name evidence="2" type="ORF">GFSPODELE1_LOCUS1984</name>
</gene>
<evidence type="ECO:0000313" key="3">
    <source>
        <dbReference type="Proteomes" id="UP001497453"/>
    </source>
</evidence>
<sequence length="385" mass="42574">MTDFTSFKMLFPPRALKKSHQIYERWLTTPVAIPNPTDLTLLDDFPHNEIDIAEKIKWVMAKCGIPWERYNPVYPMPRDQTVACPIEGCQSAELTDTQSVKKHLGTVPHMVLLAKTLGLSPAALLVLRECGGCNKQVCIQRDDSMTRHLRECKARRESAAAQTSPKTRGTRRTRPYSRKNRPVQQRAATSVSDADYQTDTAVLSDSQVASGSQTQSSVFHLGSPSAPVSVPQFSTGCFALDPTVGSYPSPWAGTLSSQTSVVSEPQTPPRLEHSPPVSIQYPSDSGYFGHEYGYFYAIPGYHNIPPFDVVAKTPFSFEDVAEDHDLSISTDFSGSFLEEFSPSNFMPLFPWERPAVDDLGNPLSHSCHLSVGNCYACVRALDHLS</sequence>
<keyword evidence="3" id="KW-1185">Reference proteome</keyword>
<organism evidence="2 3">
    <name type="scientific">Somion occarium</name>
    <dbReference type="NCBI Taxonomy" id="3059160"/>
    <lineage>
        <taxon>Eukaryota</taxon>
        <taxon>Fungi</taxon>
        <taxon>Dikarya</taxon>
        <taxon>Basidiomycota</taxon>
        <taxon>Agaricomycotina</taxon>
        <taxon>Agaricomycetes</taxon>
        <taxon>Polyporales</taxon>
        <taxon>Cerrenaceae</taxon>
        <taxon>Somion</taxon>
    </lineage>
</organism>
<feature type="compositionally biased region" description="Polar residues" evidence="1">
    <location>
        <begin position="182"/>
        <end position="196"/>
    </location>
</feature>
<accession>A0ABP1CTN2</accession>
<evidence type="ECO:0000256" key="1">
    <source>
        <dbReference type="SAM" id="MobiDB-lite"/>
    </source>
</evidence>
<proteinExistence type="predicted"/>
<name>A0ABP1CTN2_9APHY</name>
<dbReference type="EMBL" id="OZ037953">
    <property type="protein sequence ID" value="CAL1698068.1"/>
    <property type="molecule type" value="Genomic_DNA"/>
</dbReference>
<dbReference type="Proteomes" id="UP001497453">
    <property type="component" value="Chromosome 10"/>
</dbReference>